<proteinExistence type="predicted"/>
<dbReference type="AlphaFoldDB" id="A0A660KZX8"/>
<evidence type="ECO:0000313" key="2">
    <source>
        <dbReference type="Proteomes" id="UP000267019"/>
    </source>
</evidence>
<protein>
    <recommendedName>
        <fullName evidence="3">DUF177 domain-containing protein</fullName>
    </recommendedName>
</protein>
<evidence type="ECO:0000313" key="1">
    <source>
        <dbReference type="EMBL" id="RKQ83630.1"/>
    </source>
</evidence>
<dbReference type="InterPro" id="IPR003772">
    <property type="entry name" value="YceD"/>
</dbReference>
<dbReference type="Pfam" id="PF02620">
    <property type="entry name" value="YceD"/>
    <property type="match status" value="1"/>
</dbReference>
<dbReference type="EMBL" id="RBIJ01000006">
    <property type="protein sequence ID" value="RKQ83630.1"/>
    <property type="molecule type" value="Genomic_DNA"/>
</dbReference>
<sequence>MRLSFSELRERALEGRPPLELHVTFSPSERVYARPEVRNVTPARFDGSAWWEDGAIYLAGTLSFAARLVCVRCLSEFERSFRVSVDETFRRGAPPASAEDLPVRELVEWVEEDAFDLLPHLEDWLILSLPDRPLCREDCKGLCPVCGKNLNEGPCGCKVEAVDPRLEALRALLVPEEPDGHPS</sequence>
<evidence type="ECO:0008006" key="3">
    <source>
        <dbReference type="Google" id="ProtNLM"/>
    </source>
</evidence>
<organism evidence="1 2">
    <name type="scientific">Brockia lithotrophica</name>
    <dbReference type="NCBI Taxonomy" id="933949"/>
    <lineage>
        <taxon>Bacteria</taxon>
        <taxon>Bacillati</taxon>
        <taxon>Bacillota</taxon>
        <taxon>Bacilli</taxon>
        <taxon>Bacillales</taxon>
        <taxon>Bacillales Family X. Incertae Sedis</taxon>
        <taxon>Brockia</taxon>
    </lineage>
</organism>
<accession>A0A660KZX8</accession>
<comment type="caution">
    <text evidence="1">The sequence shown here is derived from an EMBL/GenBank/DDBJ whole genome shotgun (WGS) entry which is preliminary data.</text>
</comment>
<dbReference type="Proteomes" id="UP000267019">
    <property type="component" value="Unassembled WGS sequence"/>
</dbReference>
<dbReference type="RefSeq" id="WP_170143661.1">
    <property type="nucleotide sequence ID" value="NZ_RBIJ01000006.1"/>
</dbReference>
<gene>
    <name evidence="1" type="ORF">C7438_1660</name>
</gene>
<dbReference type="PANTHER" id="PTHR34374:SF1">
    <property type="entry name" value="LARGE RIBOSOMAL RNA SUBUNIT ACCUMULATION PROTEIN YCED HOMOLOG 1, CHLOROPLASTIC"/>
    <property type="match status" value="1"/>
</dbReference>
<keyword evidence="2" id="KW-1185">Reference proteome</keyword>
<reference evidence="1 2" key="1">
    <citation type="submission" date="2018-10" db="EMBL/GenBank/DDBJ databases">
        <title>Genomic Encyclopedia of Type Strains, Phase IV (KMG-IV): sequencing the most valuable type-strain genomes for metagenomic binning, comparative biology and taxonomic classification.</title>
        <authorList>
            <person name="Goeker M."/>
        </authorList>
    </citation>
    <scope>NUCLEOTIDE SEQUENCE [LARGE SCALE GENOMIC DNA]</scope>
    <source>
        <strain evidence="1 2">DSM 22653</strain>
    </source>
</reference>
<dbReference type="PANTHER" id="PTHR34374">
    <property type="entry name" value="LARGE RIBOSOMAL RNA SUBUNIT ACCUMULATION PROTEIN YCED HOMOLOG 1, CHLOROPLASTIC"/>
    <property type="match status" value="1"/>
</dbReference>
<name>A0A660KZX8_9BACL</name>